<protein>
    <submittedName>
        <fullName evidence="1">Uncharacterized protein</fullName>
    </submittedName>
</protein>
<name>A0A7S2AN82_9DINO</name>
<gene>
    <name evidence="1" type="ORF">AAND1436_LOCUS5262</name>
</gene>
<evidence type="ECO:0000313" key="1">
    <source>
        <dbReference type="EMBL" id="CAD9372841.1"/>
    </source>
</evidence>
<sequence>MVRPMCRTHDDYLAEALCMDAEDFLTYFGKVNPQVQKRYTDLCRQNNTLDDFLASPLVFILANRPKCCTYVATGYIDCRCGVDSRGPSQADKSVVAAEEQRKHFGRRPVPAKEAGRLRAWTRGVLQRAKGEQAVRGTVAGRRPAWLRFC</sequence>
<proteinExistence type="predicted"/>
<dbReference type="AlphaFoldDB" id="A0A7S2AN82"/>
<accession>A0A7S2AN82</accession>
<dbReference type="EMBL" id="HBGQ01010760">
    <property type="protein sequence ID" value="CAD9372841.1"/>
    <property type="molecule type" value="Transcribed_RNA"/>
</dbReference>
<organism evidence="1">
    <name type="scientific">Alexandrium andersonii</name>
    <dbReference type="NCBI Taxonomy" id="327968"/>
    <lineage>
        <taxon>Eukaryota</taxon>
        <taxon>Sar</taxon>
        <taxon>Alveolata</taxon>
        <taxon>Dinophyceae</taxon>
        <taxon>Gonyaulacales</taxon>
        <taxon>Pyrocystaceae</taxon>
        <taxon>Alexandrium</taxon>
    </lineage>
</organism>
<reference evidence="1" key="1">
    <citation type="submission" date="2021-01" db="EMBL/GenBank/DDBJ databases">
        <authorList>
            <person name="Corre E."/>
            <person name="Pelletier E."/>
            <person name="Niang G."/>
            <person name="Scheremetjew M."/>
            <person name="Finn R."/>
            <person name="Kale V."/>
            <person name="Holt S."/>
            <person name="Cochrane G."/>
            <person name="Meng A."/>
            <person name="Brown T."/>
            <person name="Cohen L."/>
        </authorList>
    </citation>
    <scope>NUCLEOTIDE SEQUENCE</scope>
    <source>
        <strain evidence="1">CCMP2222</strain>
    </source>
</reference>